<evidence type="ECO:0000256" key="2">
    <source>
        <dbReference type="ARBA" id="ARBA00022963"/>
    </source>
</evidence>
<feature type="short sequence motif" description="GXSXG" evidence="4">
    <location>
        <begin position="38"/>
        <end position="42"/>
    </location>
</feature>
<dbReference type="PANTHER" id="PTHR14226:SF25">
    <property type="entry name" value="PHOSPHOESTERASE"/>
    <property type="match status" value="1"/>
</dbReference>
<dbReference type="GO" id="GO:0016042">
    <property type="term" value="P:lipid catabolic process"/>
    <property type="evidence" value="ECO:0007669"/>
    <property type="project" value="UniProtKB-UniRule"/>
</dbReference>
<evidence type="ECO:0000313" key="7">
    <source>
        <dbReference type="EMBL" id="SDC07026.1"/>
    </source>
</evidence>
<feature type="transmembrane region" description="Helical" evidence="5">
    <location>
        <begin position="32"/>
        <end position="50"/>
    </location>
</feature>
<dbReference type="PROSITE" id="PS51635">
    <property type="entry name" value="PNPLA"/>
    <property type="match status" value="1"/>
</dbReference>
<dbReference type="OrthoDB" id="9802424at2"/>
<evidence type="ECO:0000256" key="5">
    <source>
        <dbReference type="SAM" id="Phobius"/>
    </source>
</evidence>
<dbReference type="SUPFAM" id="SSF52151">
    <property type="entry name" value="FabD/lysophospholipase-like"/>
    <property type="match status" value="1"/>
</dbReference>
<evidence type="ECO:0000313" key="8">
    <source>
        <dbReference type="Proteomes" id="UP000242949"/>
    </source>
</evidence>
<organism evidence="7 8">
    <name type="scientific">Pelagirhabdus alkalitolerans</name>
    <dbReference type="NCBI Taxonomy" id="1612202"/>
    <lineage>
        <taxon>Bacteria</taxon>
        <taxon>Bacillati</taxon>
        <taxon>Bacillota</taxon>
        <taxon>Bacilli</taxon>
        <taxon>Bacillales</taxon>
        <taxon>Bacillaceae</taxon>
        <taxon>Pelagirhabdus</taxon>
    </lineage>
</organism>
<sequence length="286" mass="32543">MLENTGLVLEGGGMRGVYTSGVLDGFMDHDLYFPYVIGVSAGACNALSYLSRQKDRSRYINVNYANDPRYINYKNLLRGEGIFNMEFLFNDITNDLVPFDFETFEQRAERLVVPTTDCKTGEALYFEESESKQIIEAVRASSSLPLVGKPVNLGSHTLLDGGIADPIPIQKSIEDGNERHVIILTRPKGYRKKPFRARMTARLIYPKYKELVKALERRHQIYNDTLDYIDELEENGHALVIRPKGEEQVGRAEKDAEKLNGLHRAGYQSAEDHVDRLKDWLQLNPV</sequence>
<keyword evidence="2 4" id="KW-0442">Lipid degradation</keyword>
<feature type="short sequence motif" description="DGA/G" evidence="4">
    <location>
        <begin position="160"/>
        <end position="162"/>
    </location>
</feature>
<evidence type="ECO:0000256" key="3">
    <source>
        <dbReference type="ARBA" id="ARBA00023098"/>
    </source>
</evidence>
<dbReference type="EMBL" id="FMYI01000004">
    <property type="protein sequence ID" value="SDC07026.1"/>
    <property type="molecule type" value="Genomic_DNA"/>
</dbReference>
<keyword evidence="5" id="KW-1133">Transmembrane helix</keyword>
<feature type="domain" description="PNPLA" evidence="6">
    <location>
        <begin position="7"/>
        <end position="173"/>
    </location>
</feature>
<dbReference type="InterPro" id="IPR045943">
    <property type="entry name" value="DUF6363"/>
</dbReference>
<evidence type="ECO:0000256" key="4">
    <source>
        <dbReference type="PROSITE-ProRule" id="PRU01161"/>
    </source>
</evidence>
<dbReference type="InterPro" id="IPR050301">
    <property type="entry name" value="NTE"/>
</dbReference>
<dbReference type="STRING" id="1612202.SAMN05421734_10466"/>
<reference evidence="8" key="1">
    <citation type="submission" date="2016-09" db="EMBL/GenBank/DDBJ databases">
        <authorList>
            <person name="Varghese N."/>
            <person name="Submissions S."/>
        </authorList>
    </citation>
    <scope>NUCLEOTIDE SEQUENCE [LARGE SCALE GENOMIC DNA]</scope>
    <source>
        <strain evidence="8">S5</strain>
    </source>
</reference>
<dbReference type="AlphaFoldDB" id="A0A1G6IMN7"/>
<dbReference type="Pfam" id="PF19890">
    <property type="entry name" value="DUF6363"/>
    <property type="match status" value="1"/>
</dbReference>
<dbReference type="InterPro" id="IPR037483">
    <property type="entry name" value="YjjU-like"/>
</dbReference>
<dbReference type="Pfam" id="PF01734">
    <property type="entry name" value="Patatin"/>
    <property type="match status" value="1"/>
</dbReference>
<dbReference type="InterPro" id="IPR002641">
    <property type="entry name" value="PNPLA_dom"/>
</dbReference>
<keyword evidence="1 4" id="KW-0378">Hydrolase</keyword>
<keyword evidence="5" id="KW-0472">Membrane</keyword>
<dbReference type="GO" id="GO:0016787">
    <property type="term" value="F:hydrolase activity"/>
    <property type="evidence" value="ECO:0007669"/>
    <property type="project" value="UniProtKB-UniRule"/>
</dbReference>
<proteinExistence type="predicted"/>
<dbReference type="Proteomes" id="UP000242949">
    <property type="component" value="Unassembled WGS sequence"/>
</dbReference>
<name>A0A1G6IMN7_9BACI</name>
<feature type="short sequence motif" description="GXGXXG" evidence="4">
    <location>
        <begin position="11"/>
        <end position="16"/>
    </location>
</feature>
<protein>
    <submittedName>
        <fullName evidence="7">Predicted phospholipase, patatin/cPLA2 family</fullName>
    </submittedName>
</protein>
<keyword evidence="8" id="KW-1185">Reference proteome</keyword>
<feature type="active site" description="Proton acceptor" evidence="4">
    <location>
        <position position="160"/>
    </location>
</feature>
<feature type="active site" description="Nucleophile" evidence="4">
    <location>
        <position position="40"/>
    </location>
</feature>
<keyword evidence="3 4" id="KW-0443">Lipid metabolism</keyword>
<dbReference type="PANTHER" id="PTHR14226">
    <property type="entry name" value="NEUROPATHY TARGET ESTERASE/SWISS CHEESE D.MELANOGASTER"/>
    <property type="match status" value="1"/>
</dbReference>
<evidence type="ECO:0000256" key="1">
    <source>
        <dbReference type="ARBA" id="ARBA00022801"/>
    </source>
</evidence>
<gene>
    <name evidence="7" type="ORF">SAMN05421734_10466</name>
</gene>
<dbReference type="InterPro" id="IPR016035">
    <property type="entry name" value="Acyl_Trfase/lysoPLipase"/>
</dbReference>
<evidence type="ECO:0000259" key="6">
    <source>
        <dbReference type="PROSITE" id="PS51635"/>
    </source>
</evidence>
<dbReference type="Gene3D" id="3.40.1090.10">
    <property type="entry name" value="Cytosolic phospholipase A2 catalytic domain"/>
    <property type="match status" value="2"/>
</dbReference>
<accession>A0A1G6IMN7</accession>
<dbReference type="CDD" id="cd07208">
    <property type="entry name" value="Pat_hypo_Ecoli_yjju_like"/>
    <property type="match status" value="1"/>
</dbReference>
<dbReference type="RefSeq" id="WP_090794965.1">
    <property type="nucleotide sequence ID" value="NZ_FMYI01000004.1"/>
</dbReference>
<keyword evidence="5" id="KW-0812">Transmembrane</keyword>